<proteinExistence type="predicted"/>
<dbReference type="EMBL" id="SHOA02000011">
    <property type="protein sequence ID" value="TDH74370.1"/>
    <property type="molecule type" value="Genomic_DNA"/>
</dbReference>
<protein>
    <submittedName>
        <fullName evidence="1">Uncharacterized protein</fullName>
    </submittedName>
</protein>
<evidence type="ECO:0000313" key="2">
    <source>
        <dbReference type="Proteomes" id="UP000294530"/>
    </source>
</evidence>
<organism evidence="1 2">
    <name type="scientific">Bremia lactucae</name>
    <name type="common">Lettuce downy mildew</name>
    <dbReference type="NCBI Taxonomy" id="4779"/>
    <lineage>
        <taxon>Eukaryota</taxon>
        <taxon>Sar</taxon>
        <taxon>Stramenopiles</taxon>
        <taxon>Oomycota</taxon>
        <taxon>Peronosporomycetes</taxon>
        <taxon>Peronosporales</taxon>
        <taxon>Peronosporaceae</taxon>
        <taxon>Bremia</taxon>
    </lineage>
</organism>
<dbReference type="AlphaFoldDB" id="A0A976IM77"/>
<dbReference type="KEGG" id="blac:94345235"/>
<evidence type="ECO:0000313" key="1">
    <source>
        <dbReference type="EMBL" id="TDH74370.1"/>
    </source>
</evidence>
<dbReference type="GeneID" id="94345235"/>
<dbReference type="RefSeq" id="XP_067823868.1">
    <property type="nucleotide sequence ID" value="XM_067959564.1"/>
</dbReference>
<gene>
    <name evidence="1" type="ORF">CCR75_001461</name>
</gene>
<keyword evidence="2" id="KW-1185">Reference proteome</keyword>
<comment type="caution">
    <text evidence="1">The sequence shown here is derived from an EMBL/GenBank/DDBJ whole genome shotgun (WGS) entry which is preliminary data.</text>
</comment>
<name>A0A976IM77_BRELC</name>
<dbReference type="Proteomes" id="UP000294530">
    <property type="component" value="Unassembled WGS sequence"/>
</dbReference>
<sequence>MTKFGTGAQDEAVEMKIAQPFLELIKAPWLATWSQPTFVRCMRDRQQYEEKNEKRCTTTGEVQEIVVVSVKSSIKMRIIHPPAHYVFKIDVFNVTEKHLISEIKRKAGRS</sequence>
<dbReference type="OrthoDB" id="124620at2759"/>
<reference evidence="1 2" key="1">
    <citation type="journal article" date="2021" name="Genome Biol.">
        <title>AFLAP: assembly-free linkage analysis pipeline using k-mers from genome sequencing data.</title>
        <authorList>
            <person name="Fletcher K."/>
            <person name="Zhang L."/>
            <person name="Gil J."/>
            <person name="Han R."/>
            <person name="Cavanaugh K."/>
            <person name="Michelmore R."/>
        </authorList>
    </citation>
    <scope>NUCLEOTIDE SEQUENCE [LARGE SCALE GENOMIC DNA]</scope>
    <source>
        <strain evidence="1 2">SF5</strain>
    </source>
</reference>
<accession>A0A976IM77</accession>